<name>A0A0K1PRC8_9BACT</name>
<keyword evidence="3" id="KW-1185">Reference proteome</keyword>
<dbReference type="Proteomes" id="UP000064967">
    <property type="component" value="Chromosome"/>
</dbReference>
<sequence length="525" mass="57471">MLRVPPLRVFGMRWGPLAIRGIRGIRAFYVFHVFRAPSACSVRAILSLRDSAFAHECELDRSTTRRRRRAGVYAAMASMACALTFGSSRTAAADDRADSSLAFTLAWDAPSTCPTRDEVDARVRELLAGSQRKETAQANVVVTHRRETWTAEIRTRAFDAQGRRTLSAASCDRLASATALVIALTIDPDLQVEPPAPPEPPPKPPEPATPAPSPAHDDDSSSLTMNGPRIGVRVAAVGGVGSLPSATGGVGLGLSLNLRPWRFEAYGEGWLPRSETASSPEGAGGDFSLLDVGVRGCVTSNGRIFVGACAGIEVDRVHAQGFGITREDTASRLWLAPEREVELEFGSPRVSSYPSSSTSSYPSRGLRLRSRVRIHSMVQRAASTRFSAPPRLPRAPLWVSRSFFDDGSESRWERTFEGRDAGGEIARGRLRHLFRFRLAERAPPRHPGGRRGRRGAGGFRRRAPTLCRVPGALVHRDVALRHPGERRSALSSHTCPPSEPRGRFDRHGRDRRAEFRRAARFRRAS</sequence>
<gene>
    <name evidence="2" type="ORF">AKJ09_02752</name>
</gene>
<dbReference type="KEGG" id="llu:AKJ09_02752"/>
<dbReference type="EMBL" id="CP012333">
    <property type="protein sequence ID" value="AKU96088.1"/>
    <property type="molecule type" value="Genomic_DNA"/>
</dbReference>
<evidence type="ECO:0000313" key="3">
    <source>
        <dbReference type="Proteomes" id="UP000064967"/>
    </source>
</evidence>
<protein>
    <submittedName>
        <fullName evidence="2">Uncharacterized protein</fullName>
    </submittedName>
</protein>
<organism evidence="2 3">
    <name type="scientific">Labilithrix luteola</name>
    <dbReference type="NCBI Taxonomy" id="1391654"/>
    <lineage>
        <taxon>Bacteria</taxon>
        <taxon>Pseudomonadati</taxon>
        <taxon>Myxococcota</taxon>
        <taxon>Polyangia</taxon>
        <taxon>Polyangiales</taxon>
        <taxon>Labilitrichaceae</taxon>
        <taxon>Labilithrix</taxon>
    </lineage>
</organism>
<accession>A0A0K1PRC8</accession>
<dbReference type="STRING" id="1391654.AKJ09_02752"/>
<feature type="compositionally biased region" description="Basic and acidic residues" evidence="1">
    <location>
        <begin position="500"/>
        <end position="511"/>
    </location>
</feature>
<evidence type="ECO:0000313" key="2">
    <source>
        <dbReference type="EMBL" id="AKU96088.1"/>
    </source>
</evidence>
<evidence type="ECO:0000256" key="1">
    <source>
        <dbReference type="SAM" id="MobiDB-lite"/>
    </source>
</evidence>
<dbReference type="AlphaFoldDB" id="A0A0K1PRC8"/>
<feature type="compositionally biased region" description="Pro residues" evidence="1">
    <location>
        <begin position="194"/>
        <end position="213"/>
    </location>
</feature>
<reference evidence="2 3" key="1">
    <citation type="submission" date="2015-08" db="EMBL/GenBank/DDBJ databases">
        <authorList>
            <person name="Babu N.S."/>
            <person name="Beckwith C.J."/>
            <person name="Beseler K.G."/>
            <person name="Brison A."/>
            <person name="Carone J.V."/>
            <person name="Caskin T.P."/>
            <person name="Diamond M."/>
            <person name="Durham M.E."/>
            <person name="Foxe J.M."/>
            <person name="Go M."/>
            <person name="Henderson B.A."/>
            <person name="Jones I.B."/>
            <person name="McGettigan J.A."/>
            <person name="Micheletti S.J."/>
            <person name="Nasrallah M.E."/>
            <person name="Ortiz D."/>
            <person name="Piller C.R."/>
            <person name="Privatt S.R."/>
            <person name="Schneider S.L."/>
            <person name="Sharp S."/>
            <person name="Smith T.C."/>
            <person name="Stanton J.D."/>
            <person name="Ullery H.E."/>
            <person name="Wilson R.J."/>
            <person name="Serrano M.G."/>
            <person name="Buck G."/>
            <person name="Lee V."/>
            <person name="Wang Y."/>
            <person name="Carvalho R."/>
            <person name="Voegtly L."/>
            <person name="Shi R."/>
            <person name="Duckworth R."/>
            <person name="Johnson A."/>
            <person name="Loviza R."/>
            <person name="Walstead R."/>
            <person name="Shah Z."/>
            <person name="Kiflezghi M."/>
            <person name="Wade K."/>
            <person name="Ball S.L."/>
            <person name="Bradley K.W."/>
            <person name="Asai D.J."/>
            <person name="Bowman C.A."/>
            <person name="Russell D.A."/>
            <person name="Pope W.H."/>
            <person name="Jacobs-Sera D."/>
            <person name="Hendrix R.W."/>
            <person name="Hatfull G.F."/>
        </authorList>
    </citation>
    <scope>NUCLEOTIDE SEQUENCE [LARGE SCALE GENOMIC DNA]</scope>
    <source>
        <strain evidence="2 3">DSM 27648</strain>
    </source>
</reference>
<feature type="region of interest" description="Disordered" evidence="1">
    <location>
        <begin position="483"/>
        <end position="511"/>
    </location>
</feature>
<feature type="region of interest" description="Disordered" evidence="1">
    <location>
        <begin position="190"/>
        <end position="226"/>
    </location>
</feature>
<proteinExistence type="predicted"/>